<dbReference type="AlphaFoldDB" id="A0A813G6E2"/>
<comment type="subcellular location">
    <subcellularLocation>
        <location evidence="1">Nucleus</location>
    </subcellularLocation>
</comment>
<evidence type="ECO:0000313" key="9">
    <source>
        <dbReference type="EMBL" id="CAE8618261.1"/>
    </source>
</evidence>
<evidence type="ECO:0000256" key="6">
    <source>
        <dbReference type="PROSITE-ProRule" id="PRU00176"/>
    </source>
</evidence>
<feature type="compositionally biased region" description="Low complexity" evidence="7">
    <location>
        <begin position="164"/>
        <end position="176"/>
    </location>
</feature>
<dbReference type="GO" id="GO:0005634">
    <property type="term" value="C:nucleus"/>
    <property type="evidence" value="ECO:0007669"/>
    <property type="project" value="UniProtKB-SubCell"/>
</dbReference>
<dbReference type="PANTHER" id="PTHR23003">
    <property type="entry name" value="RNA RECOGNITION MOTIF RRM DOMAIN CONTAINING PROTEIN"/>
    <property type="match status" value="1"/>
</dbReference>
<dbReference type="Gene3D" id="3.30.70.330">
    <property type="match status" value="1"/>
</dbReference>
<dbReference type="PANTHER" id="PTHR23003:SF62">
    <property type="entry name" value="SERINE_ARGININE (SR)-TYPE SHUTTLING MRNA BINDING PROTEIN NPL3"/>
    <property type="match status" value="1"/>
</dbReference>
<evidence type="ECO:0000256" key="1">
    <source>
        <dbReference type="ARBA" id="ARBA00004123"/>
    </source>
</evidence>
<dbReference type="Pfam" id="PF00076">
    <property type="entry name" value="RRM_1"/>
    <property type="match status" value="1"/>
</dbReference>
<feature type="compositionally biased region" description="Basic residues" evidence="7">
    <location>
        <begin position="182"/>
        <end position="196"/>
    </location>
</feature>
<keyword evidence="2" id="KW-0507">mRNA processing</keyword>
<dbReference type="GO" id="GO:0005737">
    <property type="term" value="C:cytoplasm"/>
    <property type="evidence" value="ECO:0007669"/>
    <property type="project" value="TreeGrafter"/>
</dbReference>
<evidence type="ECO:0000256" key="7">
    <source>
        <dbReference type="SAM" id="MobiDB-lite"/>
    </source>
</evidence>
<name>A0A813G6E2_POLGL</name>
<dbReference type="GO" id="GO:0006397">
    <property type="term" value="P:mRNA processing"/>
    <property type="evidence" value="ECO:0007669"/>
    <property type="project" value="UniProtKB-KW"/>
</dbReference>
<protein>
    <recommendedName>
        <fullName evidence="8">RRM domain-containing protein</fullName>
    </recommendedName>
</protein>
<organism evidence="9 10">
    <name type="scientific">Polarella glacialis</name>
    <name type="common">Dinoflagellate</name>
    <dbReference type="NCBI Taxonomy" id="89957"/>
    <lineage>
        <taxon>Eukaryota</taxon>
        <taxon>Sar</taxon>
        <taxon>Alveolata</taxon>
        <taxon>Dinophyceae</taxon>
        <taxon>Suessiales</taxon>
        <taxon>Suessiaceae</taxon>
        <taxon>Polarella</taxon>
    </lineage>
</organism>
<feature type="region of interest" description="Disordered" evidence="7">
    <location>
        <begin position="1"/>
        <end position="50"/>
    </location>
</feature>
<dbReference type="EMBL" id="CAJNNV010026465">
    <property type="protein sequence ID" value="CAE8618261.1"/>
    <property type="molecule type" value="Genomic_DNA"/>
</dbReference>
<evidence type="ECO:0000256" key="3">
    <source>
        <dbReference type="ARBA" id="ARBA00022737"/>
    </source>
</evidence>
<feature type="compositionally biased region" description="Low complexity" evidence="7">
    <location>
        <begin position="34"/>
        <end position="50"/>
    </location>
</feature>
<comment type="caution">
    <text evidence="9">The sequence shown here is derived from an EMBL/GenBank/DDBJ whole genome shotgun (WGS) entry which is preliminary data.</text>
</comment>
<feature type="region of interest" description="Disordered" evidence="7">
    <location>
        <begin position="142"/>
        <end position="196"/>
    </location>
</feature>
<feature type="non-terminal residue" evidence="9">
    <location>
        <position position="196"/>
    </location>
</feature>
<evidence type="ECO:0000256" key="2">
    <source>
        <dbReference type="ARBA" id="ARBA00022664"/>
    </source>
</evidence>
<feature type="domain" description="RRM" evidence="8">
    <location>
        <begin position="65"/>
        <end position="141"/>
    </location>
</feature>
<dbReference type="OrthoDB" id="1099063at2759"/>
<evidence type="ECO:0000313" key="10">
    <source>
        <dbReference type="Proteomes" id="UP000654075"/>
    </source>
</evidence>
<evidence type="ECO:0000256" key="5">
    <source>
        <dbReference type="ARBA" id="ARBA00023242"/>
    </source>
</evidence>
<proteinExistence type="predicted"/>
<dbReference type="GO" id="GO:0003729">
    <property type="term" value="F:mRNA binding"/>
    <property type="evidence" value="ECO:0007669"/>
    <property type="project" value="TreeGrafter"/>
</dbReference>
<dbReference type="InterPro" id="IPR000504">
    <property type="entry name" value="RRM_dom"/>
</dbReference>
<evidence type="ECO:0000256" key="4">
    <source>
        <dbReference type="ARBA" id="ARBA00022884"/>
    </source>
</evidence>
<gene>
    <name evidence="9" type="ORF">PGLA1383_LOCUS35894</name>
</gene>
<dbReference type="Proteomes" id="UP000654075">
    <property type="component" value="Unassembled WGS sequence"/>
</dbReference>
<keyword evidence="10" id="KW-1185">Reference proteome</keyword>
<keyword evidence="3" id="KW-0677">Repeat</keyword>
<dbReference type="PROSITE" id="PS50102">
    <property type="entry name" value="RRM"/>
    <property type="match status" value="1"/>
</dbReference>
<accession>A0A813G6E2</accession>
<dbReference type="InterPro" id="IPR012677">
    <property type="entry name" value="Nucleotide-bd_a/b_plait_sf"/>
</dbReference>
<sequence>RPARGRLGSGSERYDGRLRSLQHWSPSPSRMEASPRGSSAAARSRSPKAGAMQVLEQLEQKAQRLSIAVENIPDDMSWLELKNLGRMYGEVGYARAFREQGVSWGVLEFTRLEDKERAVQELEGQMVRGSALPLRVRPLRPGSAGSAQVGVPHLQRARLTAAPGAGDMSGGSSSSSGGCGQNRRRSRREKGRRRRR</sequence>
<keyword evidence="4 6" id="KW-0694">RNA-binding</keyword>
<evidence type="ECO:0000259" key="8">
    <source>
        <dbReference type="PROSITE" id="PS50102"/>
    </source>
</evidence>
<reference evidence="9" key="1">
    <citation type="submission" date="2021-02" db="EMBL/GenBank/DDBJ databases">
        <authorList>
            <person name="Dougan E. K."/>
            <person name="Rhodes N."/>
            <person name="Thang M."/>
            <person name="Chan C."/>
        </authorList>
    </citation>
    <scope>NUCLEOTIDE SEQUENCE</scope>
</reference>
<dbReference type="InterPro" id="IPR035979">
    <property type="entry name" value="RBD_domain_sf"/>
</dbReference>
<dbReference type="InterPro" id="IPR050374">
    <property type="entry name" value="RRT5_SRSF_SR"/>
</dbReference>
<dbReference type="SUPFAM" id="SSF54928">
    <property type="entry name" value="RNA-binding domain, RBD"/>
    <property type="match status" value="1"/>
</dbReference>
<keyword evidence="5" id="KW-0539">Nucleus</keyword>